<evidence type="ECO:0000259" key="4">
    <source>
        <dbReference type="Pfam" id="PF20866"/>
    </source>
</evidence>
<accession>A0A1I5Y237</accession>
<dbReference type="InterPro" id="IPR049180">
    <property type="entry name" value="MdcG_C"/>
</dbReference>
<dbReference type="GeneID" id="93709913"/>
<keyword evidence="1 5" id="KW-0808">Transferase</keyword>
<dbReference type="Pfam" id="PF10620">
    <property type="entry name" value="MdcG"/>
    <property type="match status" value="1"/>
</dbReference>
<evidence type="ECO:0000256" key="2">
    <source>
        <dbReference type="ARBA" id="ARBA00022695"/>
    </source>
</evidence>
<dbReference type="RefSeq" id="WP_061803622.1">
    <property type="nucleotide sequence ID" value="NZ_FOXX01000002.1"/>
</dbReference>
<dbReference type="Proteomes" id="UP000182762">
    <property type="component" value="Unassembled WGS sequence"/>
</dbReference>
<dbReference type="InterPro" id="IPR017557">
    <property type="entry name" value="Holo-ACP_synthase"/>
</dbReference>
<organism evidence="5 6">
    <name type="scientific">Priestia endophytica DSM 13796</name>
    <dbReference type="NCBI Taxonomy" id="1121089"/>
    <lineage>
        <taxon>Bacteria</taxon>
        <taxon>Bacillati</taxon>
        <taxon>Bacillota</taxon>
        <taxon>Bacilli</taxon>
        <taxon>Bacillales</taxon>
        <taxon>Bacillaceae</taxon>
        <taxon>Priestia</taxon>
    </lineage>
</organism>
<keyword evidence="2" id="KW-0548">Nucleotidyltransferase</keyword>
<feature type="domain" description="Phosphoribosyl-dephospho-CoA transferase MdcG N-terminal" evidence="4">
    <location>
        <begin position="5"/>
        <end position="79"/>
    </location>
</feature>
<evidence type="ECO:0000259" key="3">
    <source>
        <dbReference type="Pfam" id="PF10620"/>
    </source>
</evidence>
<protein>
    <submittedName>
        <fullName evidence="5">Phosphoribosyl-dephospho-CoA transferase</fullName>
    </submittedName>
</protein>
<dbReference type="NCBIfam" id="TIGR03135">
    <property type="entry name" value="malonate_mdcG"/>
    <property type="match status" value="1"/>
</dbReference>
<keyword evidence="6" id="KW-1185">Reference proteome</keyword>
<feature type="domain" description="Phosphoribosyl-dephospho-CoA transferase MdcG C-terminal" evidence="3">
    <location>
        <begin position="91"/>
        <end position="201"/>
    </location>
</feature>
<proteinExistence type="predicted"/>
<dbReference type="Pfam" id="PF20866">
    <property type="entry name" value="MdcG_N"/>
    <property type="match status" value="1"/>
</dbReference>
<dbReference type="InterPro" id="IPR048903">
    <property type="entry name" value="MdcG_N"/>
</dbReference>
<evidence type="ECO:0000256" key="1">
    <source>
        <dbReference type="ARBA" id="ARBA00022679"/>
    </source>
</evidence>
<dbReference type="NCBIfam" id="NF002332">
    <property type="entry name" value="PRK01293.1"/>
    <property type="match status" value="1"/>
</dbReference>
<name>A0A1I5Y237_9BACI</name>
<dbReference type="GO" id="GO:0016740">
    <property type="term" value="F:transferase activity"/>
    <property type="evidence" value="ECO:0007669"/>
    <property type="project" value="UniProtKB-KW"/>
</dbReference>
<comment type="caution">
    <text evidence="5">The sequence shown here is derived from an EMBL/GenBank/DDBJ whole genome shotgun (WGS) entry which is preliminary data.</text>
</comment>
<gene>
    <name evidence="5" type="ORF">SAMN02745910_01187</name>
</gene>
<sequence>MELKPHDLIKLSSLRNGFLTEEHELPQWAQNSLQASPYVVVRRAPFRGEYIPVGVREKKRSERFGFYISKRDISEVISPIQLQESFPSKERRHLKAFQTLKRVREILQTEERWGLGGSVGFELATGVETVKETSDVDVILYKEDAIDTKKARKLLADLGDLQSRVDISVETKFGSFSLMEYCSKESFLLKTIEGPKLIQKPFSP</sequence>
<reference evidence="5 6" key="1">
    <citation type="submission" date="2016-10" db="EMBL/GenBank/DDBJ databases">
        <authorList>
            <person name="Varghese N."/>
            <person name="Submissions S."/>
        </authorList>
    </citation>
    <scope>NUCLEOTIDE SEQUENCE [LARGE SCALE GENOMIC DNA]</scope>
    <source>
        <strain evidence="5 6">DSM 13796</strain>
    </source>
</reference>
<evidence type="ECO:0000313" key="6">
    <source>
        <dbReference type="Proteomes" id="UP000182762"/>
    </source>
</evidence>
<dbReference type="EMBL" id="FOXX01000002">
    <property type="protein sequence ID" value="SFQ38248.1"/>
    <property type="molecule type" value="Genomic_DNA"/>
</dbReference>
<evidence type="ECO:0000313" key="5">
    <source>
        <dbReference type="EMBL" id="SFQ38248.1"/>
    </source>
</evidence>